<protein>
    <submittedName>
        <fullName evidence="2">Uncharacterized protein</fullName>
    </submittedName>
</protein>
<organism evidence="2 3">
    <name type="scientific">Aidingimonas halophila</name>
    <dbReference type="NCBI Taxonomy" id="574349"/>
    <lineage>
        <taxon>Bacteria</taxon>
        <taxon>Pseudomonadati</taxon>
        <taxon>Pseudomonadota</taxon>
        <taxon>Gammaproteobacteria</taxon>
        <taxon>Oceanospirillales</taxon>
        <taxon>Halomonadaceae</taxon>
        <taxon>Aidingimonas</taxon>
    </lineage>
</organism>
<evidence type="ECO:0000256" key="1">
    <source>
        <dbReference type="SAM" id="MobiDB-lite"/>
    </source>
</evidence>
<dbReference type="AlphaFoldDB" id="A0A1H3D7L2"/>
<evidence type="ECO:0000313" key="3">
    <source>
        <dbReference type="Proteomes" id="UP000198500"/>
    </source>
</evidence>
<dbReference type="STRING" id="574349.SAMN05443545_106212"/>
<dbReference type="EMBL" id="FNNI01000006">
    <property type="protein sequence ID" value="SDX62391.1"/>
    <property type="molecule type" value="Genomic_DNA"/>
</dbReference>
<feature type="region of interest" description="Disordered" evidence="1">
    <location>
        <begin position="1"/>
        <end position="39"/>
    </location>
</feature>
<keyword evidence="3" id="KW-1185">Reference proteome</keyword>
<evidence type="ECO:0000313" key="2">
    <source>
        <dbReference type="EMBL" id="SDX62391.1"/>
    </source>
</evidence>
<dbReference type="Proteomes" id="UP000198500">
    <property type="component" value="Unassembled WGS sequence"/>
</dbReference>
<feature type="region of interest" description="Disordered" evidence="1">
    <location>
        <begin position="87"/>
        <end position="130"/>
    </location>
</feature>
<sequence>MQVTSVAGFQPYQSPTAAPVQNVKAAEHANAARSGENAGARANDLAWIQAVRMGDDEALAEAPQQDSDTGLDGELPLDQQLTAQLMRADAEGGQGDNTSQDAYADSYSADSGERESVAATKVENPPAGNDSAIALYNSLAGTGMTPQPGETLSAVA</sequence>
<reference evidence="2 3" key="1">
    <citation type="submission" date="2016-10" db="EMBL/GenBank/DDBJ databases">
        <authorList>
            <person name="de Groot N.N."/>
        </authorList>
    </citation>
    <scope>NUCLEOTIDE SEQUENCE [LARGE SCALE GENOMIC DNA]</scope>
    <source>
        <strain evidence="2 3">DSM 19219</strain>
    </source>
</reference>
<name>A0A1H3D7L2_9GAMM</name>
<accession>A0A1H3D7L2</accession>
<feature type="compositionally biased region" description="Polar residues" evidence="1">
    <location>
        <begin position="1"/>
        <end position="16"/>
    </location>
</feature>
<feature type="region of interest" description="Disordered" evidence="1">
    <location>
        <begin position="56"/>
        <end position="75"/>
    </location>
</feature>
<dbReference type="RefSeq" id="WP_092570378.1">
    <property type="nucleotide sequence ID" value="NZ_BMXH01000005.1"/>
</dbReference>
<proteinExistence type="predicted"/>
<gene>
    <name evidence="2" type="ORF">SAMN05443545_106212</name>
</gene>